<proteinExistence type="predicted"/>
<organism evidence="1">
    <name type="scientific">freshwater metagenome</name>
    <dbReference type="NCBI Taxonomy" id="449393"/>
    <lineage>
        <taxon>unclassified sequences</taxon>
        <taxon>metagenomes</taxon>
        <taxon>ecological metagenomes</taxon>
    </lineage>
</organism>
<evidence type="ECO:0000313" key="1">
    <source>
        <dbReference type="EMBL" id="CAB4788402.1"/>
    </source>
</evidence>
<dbReference type="AlphaFoldDB" id="A0A6J6WUE3"/>
<gene>
    <name evidence="1" type="ORF">UFOPK2975_00376</name>
</gene>
<protein>
    <submittedName>
        <fullName evidence="1">Unannotated protein</fullName>
    </submittedName>
</protein>
<name>A0A6J6WUE3_9ZZZZ</name>
<dbReference type="EMBL" id="CAFAAG010000016">
    <property type="protein sequence ID" value="CAB4788402.1"/>
    <property type="molecule type" value="Genomic_DNA"/>
</dbReference>
<accession>A0A6J6WUE3</accession>
<reference evidence="1" key="1">
    <citation type="submission" date="2020-05" db="EMBL/GenBank/DDBJ databases">
        <authorList>
            <person name="Chiriac C."/>
            <person name="Salcher M."/>
            <person name="Ghai R."/>
            <person name="Kavagutti S V."/>
        </authorList>
    </citation>
    <scope>NUCLEOTIDE SEQUENCE</scope>
</reference>
<sequence>MTEKNIDLDCLKMKAKDLAYTSVGIGILAFQKVQVRRRELSEEIDKEFPQAKAFVVKQVETTISNIAMVMTSLLNSRNDSQASK</sequence>